<name>A0AAW0BZ55_9AGAR</name>
<feature type="compositionally biased region" description="Acidic residues" evidence="1">
    <location>
        <begin position="554"/>
        <end position="565"/>
    </location>
</feature>
<feature type="compositionally biased region" description="Basic residues" evidence="1">
    <location>
        <begin position="797"/>
        <end position="806"/>
    </location>
</feature>
<reference evidence="2 3" key="1">
    <citation type="journal article" date="2024" name="J Genomics">
        <title>Draft genome sequencing and assembly of Favolaschia claudopus CIRM-BRFM 2984 isolated from oak limbs.</title>
        <authorList>
            <person name="Navarro D."/>
            <person name="Drula E."/>
            <person name="Chaduli D."/>
            <person name="Cazenave R."/>
            <person name="Ahrendt S."/>
            <person name="Wang J."/>
            <person name="Lipzen A."/>
            <person name="Daum C."/>
            <person name="Barry K."/>
            <person name="Grigoriev I.V."/>
            <person name="Favel A."/>
            <person name="Rosso M.N."/>
            <person name="Martin F."/>
        </authorList>
    </citation>
    <scope>NUCLEOTIDE SEQUENCE [LARGE SCALE GENOMIC DNA]</scope>
    <source>
        <strain evidence="2 3">CIRM-BRFM 2984</strain>
    </source>
</reference>
<keyword evidence="3" id="KW-1185">Reference proteome</keyword>
<feature type="compositionally biased region" description="Acidic residues" evidence="1">
    <location>
        <begin position="467"/>
        <end position="490"/>
    </location>
</feature>
<gene>
    <name evidence="2" type="ORF">R3P38DRAFT_3187076</name>
</gene>
<evidence type="ECO:0000256" key="1">
    <source>
        <dbReference type="SAM" id="MobiDB-lite"/>
    </source>
</evidence>
<feature type="compositionally biased region" description="Acidic residues" evidence="1">
    <location>
        <begin position="391"/>
        <end position="401"/>
    </location>
</feature>
<proteinExistence type="predicted"/>
<feature type="compositionally biased region" description="Low complexity" evidence="1">
    <location>
        <begin position="29"/>
        <end position="43"/>
    </location>
</feature>
<organism evidence="2 3">
    <name type="scientific">Favolaschia claudopus</name>
    <dbReference type="NCBI Taxonomy" id="2862362"/>
    <lineage>
        <taxon>Eukaryota</taxon>
        <taxon>Fungi</taxon>
        <taxon>Dikarya</taxon>
        <taxon>Basidiomycota</taxon>
        <taxon>Agaricomycotina</taxon>
        <taxon>Agaricomycetes</taxon>
        <taxon>Agaricomycetidae</taxon>
        <taxon>Agaricales</taxon>
        <taxon>Marasmiineae</taxon>
        <taxon>Mycenaceae</taxon>
        <taxon>Favolaschia</taxon>
    </lineage>
</organism>
<feature type="compositionally biased region" description="Basic residues" evidence="1">
    <location>
        <begin position="607"/>
        <end position="616"/>
    </location>
</feature>
<feature type="compositionally biased region" description="Polar residues" evidence="1">
    <location>
        <begin position="106"/>
        <end position="116"/>
    </location>
</feature>
<accession>A0AAW0BZ55</accession>
<feature type="compositionally biased region" description="Low complexity" evidence="1">
    <location>
        <begin position="807"/>
        <end position="823"/>
    </location>
</feature>
<feature type="compositionally biased region" description="Polar residues" evidence="1">
    <location>
        <begin position="707"/>
        <end position="727"/>
    </location>
</feature>
<feature type="region of interest" description="Disordered" evidence="1">
    <location>
        <begin position="511"/>
        <end position="641"/>
    </location>
</feature>
<protein>
    <submittedName>
        <fullName evidence="2">Uncharacterized protein</fullName>
    </submittedName>
</protein>
<feature type="compositionally biased region" description="Basic and acidic residues" evidence="1">
    <location>
        <begin position="278"/>
        <end position="298"/>
    </location>
</feature>
<feature type="region of interest" description="Disordered" evidence="1">
    <location>
        <begin position="454"/>
        <end position="497"/>
    </location>
</feature>
<feature type="compositionally biased region" description="Polar residues" evidence="1">
    <location>
        <begin position="455"/>
        <end position="466"/>
    </location>
</feature>
<feature type="compositionally biased region" description="Acidic residues" evidence="1">
    <location>
        <begin position="312"/>
        <end position="340"/>
    </location>
</feature>
<dbReference type="Proteomes" id="UP001362999">
    <property type="component" value="Unassembled WGS sequence"/>
</dbReference>
<dbReference type="EMBL" id="JAWWNJ010000024">
    <property type="protein sequence ID" value="KAK7031360.1"/>
    <property type="molecule type" value="Genomic_DNA"/>
</dbReference>
<dbReference type="AlphaFoldDB" id="A0AAW0BZ55"/>
<sequence>MSQEDEDNDICPVCDGECTCANKPRPVQTTSTSTTNAIASSSRSSAFAAPVASSSAASSAVTPKLPSLKIRLTIPPNMLGKRLPNFTKSKVAKPTTSASAAGGGTYTISPHSSAQYPSPYAPVPKKRGRPPKALSSARHLGTKSSNNSPFYHPSQPIRKRKPTVARKPAAAPRIPPQLKGKGTNLKKLSAAKRRRAIDYSSSSSSSSESDIDPSPFHYDNDDSRSIQFPTFVSASALSSSSDSDAESSSGFDTDSSMEAEEESFIVAEDQAAQKARVRRELLGDDGQKRRNPHNDWVIRPRKRSVGPSDVEMQVDTDATEDEDEEEEDGEDAEDDDETDELPVGSGYIGLATGWSEEDEESSFDADLFFANLTDSEDGDGSSSTNEHDERGEEGDQSDLDSDVGLAGLLNSRLRHDLQNLPFELMEGWDGQVIFSNGLGEGRSALDADFEVTASVVDTSASPSQESDNGDEMETEEDDFEGDTTDEELVGEDQLPNERAMRLFNLPFSVSSINPMSTMSPSGSPAPRNRRPFGSQGSLESPKPADILSGRFLEDLENPADLDEDDMAAHSESSRGAAVGPRTGVFTPGDTMRAIIDDTHASVLSPHPRARGRRGKSASHFGRTSPRYIASRPMSLPPISQPSFQLLSSSELTTSPELSAQTFDLDDVLDSAFLDSEPPEAQVSASPVQDSSSHQHLNLSRWGWGSDTPGSSTDFENALRNSPMSSMMWQDKDGLPLAKSGSSLRARDGDRTPTNAHRNPPPPQQEVPVKSRKETRRERKMKQKNMGLGHERPPHQQHYFRQHHPNSKTRSTSSSQRTNFFNNSPPAPNF</sequence>
<feature type="region of interest" description="Disordered" evidence="1">
    <location>
        <begin position="23"/>
        <end position="43"/>
    </location>
</feature>
<evidence type="ECO:0000313" key="3">
    <source>
        <dbReference type="Proteomes" id="UP001362999"/>
    </source>
</evidence>
<evidence type="ECO:0000313" key="2">
    <source>
        <dbReference type="EMBL" id="KAK7031360.1"/>
    </source>
</evidence>
<feature type="region of interest" description="Disordered" evidence="1">
    <location>
        <begin position="77"/>
        <end position="403"/>
    </location>
</feature>
<feature type="region of interest" description="Disordered" evidence="1">
    <location>
        <begin position="669"/>
        <end position="829"/>
    </location>
</feature>
<feature type="compositionally biased region" description="Polar residues" evidence="1">
    <location>
        <begin position="511"/>
        <end position="522"/>
    </location>
</feature>
<feature type="compositionally biased region" description="Low complexity" evidence="1">
    <location>
        <begin position="233"/>
        <end position="249"/>
    </location>
</feature>
<comment type="caution">
    <text evidence="2">The sequence shown here is derived from an EMBL/GenBank/DDBJ whole genome shotgun (WGS) entry which is preliminary data.</text>
</comment>
<feature type="compositionally biased region" description="Polar residues" evidence="1">
    <location>
        <begin position="682"/>
        <end position="697"/>
    </location>
</feature>